<dbReference type="InterPro" id="IPR007530">
    <property type="entry name" value="Aminoglycoside_adenylylTfrase"/>
</dbReference>
<organism evidence="1 2">
    <name type="scientific">Candidatus Enterococcus willemsii</name>
    <dbReference type="NCBI Taxonomy" id="1857215"/>
    <lineage>
        <taxon>Bacteria</taxon>
        <taxon>Bacillati</taxon>
        <taxon>Bacillota</taxon>
        <taxon>Bacilli</taxon>
        <taxon>Lactobacillales</taxon>
        <taxon>Enterococcaceae</taxon>
        <taxon>Enterococcus</taxon>
    </lineage>
</organism>
<dbReference type="EMBL" id="MAEL01000054">
    <property type="protein sequence ID" value="KAF1301908.1"/>
    <property type="molecule type" value="Genomic_DNA"/>
</dbReference>
<dbReference type="InterPro" id="IPR043519">
    <property type="entry name" value="NT_sf"/>
</dbReference>
<reference evidence="1 2" key="1">
    <citation type="submission" date="2016-06" db="EMBL/GenBank/DDBJ databases">
        <title>Four novel species of enterococci isolated from chicken manure.</title>
        <authorList>
            <person name="Van Tyne D."/>
        </authorList>
    </citation>
    <scope>NUCLEOTIDE SEQUENCE [LARGE SCALE GENOMIC DNA]</scope>
    <source>
        <strain evidence="1 2">CU12B</strain>
    </source>
</reference>
<evidence type="ECO:0000313" key="2">
    <source>
        <dbReference type="Proteomes" id="UP000782705"/>
    </source>
</evidence>
<evidence type="ECO:0000313" key="1">
    <source>
        <dbReference type="EMBL" id="KAF1301908.1"/>
    </source>
</evidence>
<sequence length="265" mass="30950">MYRTHLNSARQLLLDQILSLTQDNPTIEGIFLGGSLATGTTDCYSDIDFRIVITSPLQKSNFLQSLLNQLDAILFIETQTDFYAVVHFETFIKLDIFIYTWKDLAPNPWLADIAILKDTANQLLDIKEDSQRVTYVPSQEKFTYFMTKYYAYLHEYYRRYRRKEGHYALSCQLTLKHILVSFWYMQQQYLPNSLGDWSKYEGTRTKLSSAQLNQLNELSQLEGTAFITTMTSLIRDISQKISQEFPISFNISQFNKITALVEKEK</sequence>
<dbReference type="CDD" id="cd05403">
    <property type="entry name" value="NT_KNTase_like"/>
    <property type="match status" value="1"/>
</dbReference>
<dbReference type="Pfam" id="PF04439">
    <property type="entry name" value="Adenyl_transf"/>
    <property type="match status" value="1"/>
</dbReference>
<dbReference type="Gene3D" id="3.30.460.10">
    <property type="entry name" value="Beta Polymerase, domain 2"/>
    <property type="match status" value="1"/>
</dbReference>
<name>A0ABQ6YW62_9ENTE</name>
<keyword evidence="2" id="KW-1185">Reference proteome</keyword>
<gene>
    <name evidence="1" type="ORF">BAU17_00635</name>
</gene>
<dbReference type="RefSeq" id="WP_161902888.1">
    <property type="nucleotide sequence ID" value="NZ_MAEL01000054.1"/>
</dbReference>
<dbReference type="SUPFAM" id="SSF81301">
    <property type="entry name" value="Nucleotidyltransferase"/>
    <property type="match status" value="1"/>
</dbReference>
<dbReference type="Proteomes" id="UP000782705">
    <property type="component" value="Unassembled WGS sequence"/>
</dbReference>
<accession>A0ABQ6YW62</accession>
<comment type="caution">
    <text evidence="1">The sequence shown here is derived from an EMBL/GenBank/DDBJ whole genome shotgun (WGS) entry which is preliminary data.</text>
</comment>
<proteinExistence type="predicted"/>
<evidence type="ECO:0008006" key="3">
    <source>
        <dbReference type="Google" id="ProtNLM"/>
    </source>
</evidence>
<protein>
    <recommendedName>
        <fullName evidence="3">Polymerase nucleotidyl transferase domain-containing protein</fullName>
    </recommendedName>
</protein>